<dbReference type="EMBL" id="JYDP01000436">
    <property type="protein sequence ID" value="KRZ00609.1"/>
    <property type="molecule type" value="Genomic_DNA"/>
</dbReference>
<evidence type="ECO:0000313" key="4">
    <source>
        <dbReference type="Proteomes" id="UP000055024"/>
    </source>
</evidence>
<evidence type="ECO:0000313" key="3">
    <source>
        <dbReference type="EMBL" id="KRZ00609.1"/>
    </source>
</evidence>
<gene>
    <name evidence="3" type="ORF">T11_3916</name>
    <name evidence="2" type="ORF">T11_6758</name>
</gene>
<dbReference type="EMBL" id="JYDP01000438">
    <property type="protein sequence ID" value="KRZ00603.1"/>
    <property type="molecule type" value="Genomic_DNA"/>
</dbReference>
<proteinExistence type="predicted"/>
<organism evidence="2 4">
    <name type="scientific">Trichinella zimbabwensis</name>
    <dbReference type="NCBI Taxonomy" id="268475"/>
    <lineage>
        <taxon>Eukaryota</taxon>
        <taxon>Metazoa</taxon>
        <taxon>Ecdysozoa</taxon>
        <taxon>Nematoda</taxon>
        <taxon>Enoplea</taxon>
        <taxon>Dorylaimia</taxon>
        <taxon>Trichinellida</taxon>
        <taxon>Trichinellidae</taxon>
        <taxon>Trichinella</taxon>
    </lineage>
</organism>
<sequence>LTSQDDLSSDPKKDFINIQLSEIWQQRHKITFSEDSHVNPEFYADMLATGNGHGLSDLCLLLSNGSFRDHWHLSSPADILRQAEQQDLATINPLYINLLKNLISGRARSQWWQMLLAISKQTLPTLWQHVNCVYRSPGSHLRPLILGRHWLRAVWSHSVNLRRTQLVNAPLLGSIISCMKEYPKHLERIPDAIICECIMENHGYALPTTGQVLNGQDALLKMVASCVTTTTYRGCLKRQEQRHGCSYIIMRRPTALQYQGVVYSESSHSVNLRRSHVVNAPHLGSIISFMNEYAELLDEFPTKLTCDYTRENHTNEGERTAKLQNMDDLGDPTPL</sequence>
<evidence type="ECO:0000256" key="1">
    <source>
        <dbReference type="SAM" id="MobiDB-lite"/>
    </source>
</evidence>
<dbReference type="Proteomes" id="UP000055024">
    <property type="component" value="Unassembled WGS sequence"/>
</dbReference>
<feature type="region of interest" description="Disordered" evidence="1">
    <location>
        <begin position="312"/>
        <end position="335"/>
    </location>
</feature>
<comment type="caution">
    <text evidence="2">The sequence shown here is derived from an EMBL/GenBank/DDBJ whole genome shotgun (WGS) entry which is preliminary data.</text>
</comment>
<reference evidence="2 4" key="1">
    <citation type="submission" date="2015-01" db="EMBL/GenBank/DDBJ databases">
        <title>Evolution of Trichinella species and genotypes.</title>
        <authorList>
            <person name="Korhonen P.K."/>
            <person name="Edoardo P."/>
            <person name="Giuseppe L.R."/>
            <person name="Gasser R.B."/>
        </authorList>
    </citation>
    <scope>NUCLEOTIDE SEQUENCE [LARGE SCALE GENOMIC DNA]</scope>
    <source>
        <strain evidence="2">ISS1029</strain>
    </source>
</reference>
<dbReference type="AlphaFoldDB" id="A0A0V1GQH0"/>
<protein>
    <submittedName>
        <fullName evidence="2">Uncharacterized protein</fullName>
    </submittedName>
</protein>
<evidence type="ECO:0000313" key="2">
    <source>
        <dbReference type="EMBL" id="KRZ00603.1"/>
    </source>
</evidence>
<keyword evidence="4" id="KW-1185">Reference proteome</keyword>
<name>A0A0V1GQH0_9BILA</name>
<feature type="non-terminal residue" evidence="2">
    <location>
        <position position="335"/>
    </location>
</feature>
<accession>A0A0V1GQH0</accession>
<feature type="compositionally biased region" description="Basic and acidic residues" evidence="1">
    <location>
        <begin position="312"/>
        <end position="321"/>
    </location>
</feature>
<feature type="non-terminal residue" evidence="2">
    <location>
        <position position="1"/>
    </location>
</feature>